<feature type="transmembrane region" description="Helical" evidence="7">
    <location>
        <begin position="324"/>
        <end position="345"/>
    </location>
</feature>
<feature type="transmembrane region" description="Helical" evidence="7">
    <location>
        <begin position="182"/>
        <end position="200"/>
    </location>
</feature>
<dbReference type="KEGG" id="pfer:IRI77_13070"/>
<dbReference type="Pfam" id="PF07690">
    <property type="entry name" value="MFS_1"/>
    <property type="match status" value="1"/>
</dbReference>
<feature type="domain" description="Major facilitator superfamily (MFS) profile" evidence="8">
    <location>
        <begin position="232"/>
        <end position="437"/>
    </location>
</feature>
<feature type="transmembrane region" description="Helical" evidence="7">
    <location>
        <begin position="233"/>
        <end position="257"/>
    </location>
</feature>
<sequence>MQTESAQTGYLPLLRDRSFHSFLWTQFLGAFNDNVYKMIVSVGAVELAADQALGARYLALSGAVFVLPFLLFAGYAGQLADRFSKSNVLKVTKSFEILAMIVGAAALLAGSIPLLLVVLFLLAAQANFFSPAKYGILPEMLPSSQLTKANGLLELSTFAAIVLGSSVGSFLFAHWKAEPLKLGGVLLAIAVIGSLTSLMIKHVAAAGSTEKFHVNPFAEVWSGSKVLYADAGLWWSVMGISYFWFLGALLQMAVILIGSESLRLSETHTGLLVTALALGIGIGSIAAGWLSHDRIELGLVPIGALFMGLCGIFLGFTHTFAGTLVGLSLVGFSGGLFIVPLNAFLQEQAAPEQKGRVLATNNFLNMLGVILASGMLYVMHDTLHWTPNSILGVLGVLTTLSALGIAKFAPSTLDSLLAWFRNRANIPAGSAALPPAE</sequence>
<keyword evidence="10" id="KW-1185">Reference proteome</keyword>
<dbReference type="InterPro" id="IPR036259">
    <property type="entry name" value="MFS_trans_sf"/>
</dbReference>
<dbReference type="GO" id="GO:0022857">
    <property type="term" value="F:transmembrane transporter activity"/>
    <property type="evidence" value="ECO:0007669"/>
    <property type="project" value="InterPro"/>
</dbReference>
<evidence type="ECO:0000259" key="8">
    <source>
        <dbReference type="PROSITE" id="PS50850"/>
    </source>
</evidence>
<evidence type="ECO:0000256" key="3">
    <source>
        <dbReference type="ARBA" id="ARBA00022475"/>
    </source>
</evidence>
<dbReference type="RefSeq" id="WP_194452491.1">
    <property type="nucleotide sequence ID" value="NZ_CP063849.1"/>
</dbReference>
<dbReference type="SUPFAM" id="SSF103473">
    <property type="entry name" value="MFS general substrate transporter"/>
    <property type="match status" value="1"/>
</dbReference>
<dbReference type="Gene3D" id="1.20.1250.20">
    <property type="entry name" value="MFS general substrate transporter like domains"/>
    <property type="match status" value="1"/>
</dbReference>
<dbReference type="GO" id="GO:0005886">
    <property type="term" value="C:plasma membrane"/>
    <property type="evidence" value="ECO:0007669"/>
    <property type="project" value="UniProtKB-SubCell"/>
</dbReference>
<name>A0A7S7SMW3_PALFE</name>
<comment type="subcellular location">
    <subcellularLocation>
        <location evidence="1">Cell membrane</location>
        <topology evidence="1">Multi-pass membrane protein</topology>
    </subcellularLocation>
</comment>
<protein>
    <submittedName>
        <fullName evidence="9">MFS transporter</fullName>
    </submittedName>
</protein>
<dbReference type="CDD" id="cd06173">
    <property type="entry name" value="MFS_MefA_like"/>
    <property type="match status" value="1"/>
</dbReference>
<dbReference type="InterPro" id="IPR011701">
    <property type="entry name" value="MFS"/>
</dbReference>
<dbReference type="InterPro" id="IPR020846">
    <property type="entry name" value="MFS_dom"/>
</dbReference>
<dbReference type="Proteomes" id="UP000593892">
    <property type="component" value="Chromosome"/>
</dbReference>
<evidence type="ECO:0000256" key="2">
    <source>
        <dbReference type="ARBA" id="ARBA00022448"/>
    </source>
</evidence>
<reference evidence="9 10" key="1">
    <citation type="submission" date="2020-10" db="EMBL/GenBank/DDBJ databases">
        <title>Complete genome sequence of Paludibaculum fermentans P105T, a facultatively anaerobic acidobacterium capable of dissimilatory Fe(III) reduction.</title>
        <authorList>
            <person name="Dedysh S.N."/>
            <person name="Beletsky A.V."/>
            <person name="Kulichevskaya I.S."/>
            <person name="Mardanov A.V."/>
            <person name="Ravin N.V."/>
        </authorList>
    </citation>
    <scope>NUCLEOTIDE SEQUENCE [LARGE SCALE GENOMIC DNA]</scope>
    <source>
        <strain evidence="9 10">P105</strain>
    </source>
</reference>
<dbReference type="PANTHER" id="PTHR43266">
    <property type="entry name" value="MACROLIDE-EFFLUX PROTEIN"/>
    <property type="match status" value="1"/>
</dbReference>
<keyword evidence="4 7" id="KW-0812">Transmembrane</keyword>
<feature type="transmembrane region" description="Helical" evidence="7">
    <location>
        <begin position="357"/>
        <end position="378"/>
    </location>
</feature>
<organism evidence="9 10">
    <name type="scientific">Paludibaculum fermentans</name>
    <dbReference type="NCBI Taxonomy" id="1473598"/>
    <lineage>
        <taxon>Bacteria</taxon>
        <taxon>Pseudomonadati</taxon>
        <taxon>Acidobacteriota</taxon>
        <taxon>Terriglobia</taxon>
        <taxon>Bryobacterales</taxon>
        <taxon>Bryobacteraceae</taxon>
        <taxon>Paludibaculum</taxon>
    </lineage>
</organism>
<dbReference type="PANTHER" id="PTHR43266:SF2">
    <property type="entry name" value="MAJOR FACILITATOR SUPERFAMILY (MFS) PROFILE DOMAIN-CONTAINING PROTEIN"/>
    <property type="match status" value="1"/>
</dbReference>
<keyword evidence="3" id="KW-1003">Cell membrane</keyword>
<evidence type="ECO:0000313" key="9">
    <source>
        <dbReference type="EMBL" id="QOY90834.1"/>
    </source>
</evidence>
<feature type="transmembrane region" description="Helical" evidence="7">
    <location>
        <begin position="297"/>
        <end position="317"/>
    </location>
</feature>
<keyword evidence="6 7" id="KW-0472">Membrane</keyword>
<feature type="transmembrane region" description="Helical" evidence="7">
    <location>
        <begin position="155"/>
        <end position="175"/>
    </location>
</feature>
<evidence type="ECO:0000256" key="5">
    <source>
        <dbReference type="ARBA" id="ARBA00022989"/>
    </source>
</evidence>
<proteinExistence type="predicted"/>
<keyword evidence="2" id="KW-0813">Transport</keyword>
<feature type="transmembrane region" description="Helical" evidence="7">
    <location>
        <begin position="269"/>
        <end position="291"/>
    </location>
</feature>
<feature type="transmembrane region" description="Helical" evidence="7">
    <location>
        <begin position="57"/>
        <end position="76"/>
    </location>
</feature>
<evidence type="ECO:0000256" key="4">
    <source>
        <dbReference type="ARBA" id="ARBA00022692"/>
    </source>
</evidence>
<accession>A0A7S7SMW3</accession>
<evidence type="ECO:0000313" key="10">
    <source>
        <dbReference type="Proteomes" id="UP000593892"/>
    </source>
</evidence>
<evidence type="ECO:0000256" key="1">
    <source>
        <dbReference type="ARBA" id="ARBA00004651"/>
    </source>
</evidence>
<feature type="transmembrane region" description="Helical" evidence="7">
    <location>
        <begin position="97"/>
        <end position="124"/>
    </location>
</feature>
<dbReference type="AlphaFoldDB" id="A0A7S7SMW3"/>
<dbReference type="PROSITE" id="PS50850">
    <property type="entry name" value="MFS"/>
    <property type="match status" value="1"/>
</dbReference>
<dbReference type="EMBL" id="CP063849">
    <property type="protein sequence ID" value="QOY90834.1"/>
    <property type="molecule type" value="Genomic_DNA"/>
</dbReference>
<keyword evidence="5 7" id="KW-1133">Transmembrane helix</keyword>
<gene>
    <name evidence="9" type="ORF">IRI77_13070</name>
</gene>
<evidence type="ECO:0000256" key="6">
    <source>
        <dbReference type="ARBA" id="ARBA00023136"/>
    </source>
</evidence>
<evidence type="ECO:0000256" key="7">
    <source>
        <dbReference type="SAM" id="Phobius"/>
    </source>
</evidence>
<feature type="transmembrane region" description="Helical" evidence="7">
    <location>
        <begin position="390"/>
        <end position="409"/>
    </location>
</feature>